<feature type="domain" description="GMT-like wHTH" evidence="1">
    <location>
        <begin position="294"/>
        <end position="366"/>
    </location>
</feature>
<sequence>MEKRIVKVSTEVGFSTEHEMKPHSQAKVALYESYLEKYLAIISAAKFFTKINIFDVFCGAGVYKNGKVGSPVVAHQAILKTKQFLLTNLKKDILPVSLSVNDGNPDSIEQVKEVLTQMNTKDPCCELSFFNLEAEAMFEIILKKLPLQDNGVRNLILIDPTGYKEIYRGDIYNLLQYRNSEIILFLPISFMYRFKDAVQKDYENPSYVHLRRFINEFFPEDHPVRKNLSMDVFQFMDYLTEQLTFDNVFFTSSFFLESEAHNYYALFFITPSILGLERIIDTKWKIDSKTGSGFRFNTTSCQMTLLPDFMYDQKIQTLQKSLLKYISDNPECNNIDLYKFTLNLGFRPPHTVEILKKLQKEDKLEVWDVNKAKVSKNAFYLNYECFKAKTIKVTYKLL</sequence>
<organism evidence="2 3">
    <name type="scientific">Xanthocytophaga flava</name>
    <dbReference type="NCBI Taxonomy" id="3048013"/>
    <lineage>
        <taxon>Bacteria</taxon>
        <taxon>Pseudomonadati</taxon>
        <taxon>Bacteroidota</taxon>
        <taxon>Cytophagia</taxon>
        <taxon>Cytophagales</taxon>
        <taxon>Rhodocytophagaceae</taxon>
        <taxon>Xanthocytophaga</taxon>
    </lineage>
</organism>
<dbReference type="InterPro" id="IPR054339">
    <property type="entry name" value="GMT_wHTH"/>
</dbReference>
<keyword evidence="3" id="KW-1185">Reference proteome</keyword>
<dbReference type="Proteomes" id="UP001228581">
    <property type="component" value="Unassembled WGS sequence"/>
</dbReference>
<proteinExistence type="predicted"/>
<reference evidence="2 3" key="1">
    <citation type="submission" date="2023-05" db="EMBL/GenBank/DDBJ databases">
        <authorList>
            <person name="Zhang X."/>
        </authorList>
    </citation>
    <scope>NUCLEOTIDE SEQUENCE [LARGE SCALE GENOMIC DNA]</scope>
    <source>
        <strain evidence="2 3">DM2B3-1</strain>
    </source>
</reference>
<evidence type="ECO:0000313" key="2">
    <source>
        <dbReference type="EMBL" id="MDJ1496564.1"/>
    </source>
</evidence>
<accession>A0ABT7CS38</accession>
<gene>
    <name evidence="2" type="primary">tcmP</name>
    <name evidence="2" type="ORF">QNI19_26765</name>
</gene>
<dbReference type="InterPro" id="IPR031009">
    <property type="entry name" value="Tcm_partner"/>
</dbReference>
<evidence type="ECO:0000259" key="1">
    <source>
        <dbReference type="Pfam" id="PF22560"/>
    </source>
</evidence>
<dbReference type="RefSeq" id="WP_314001475.1">
    <property type="nucleotide sequence ID" value="NZ_JASJOT010000023.1"/>
</dbReference>
<evidence type="ECO:0000313" key="3">
    <source>
        <dbReference type="Proteomes" id="UP001228581"/>
    </source>
</evidence>
<dbReference type="NCBIfam" id="TIGR04474">
    <property type="entry name" value="tcm_partner"/>
    <property type="match status" value="1"/>
</dbReference>
<comment type="caution">
    <text evidence="2">The sequence shown here is derived from an EMBL/GenBank/DDBJ whole genome shotgun (WGS) entry which is preliminary data.</text>
</comment>
<dbReference type="EMBL" id="JASJOT010000023">
    <property type="protein sequence ID" value="MDJ1496564.1"/>
    <property type="molecule type" value="Genomic_DNA"/>
</dbReference>
<dbReference type="Pfam" id="PF22560">
    <property type="entry name" value="GMT-wHTH"/>
    <property type="match status" value="1"/>
</dbReference>
<protein>
    <submittedName>
        <fullName evidence="2">Three-Cys-motif partner protein TcmP</fullName>
    </submittedName>
</protein>
<name>A0ABT7CS38_9BACT</name>